<dbReference type="AlphaFoldDB" id="A0A7J6X7X7"/>
<feature type="domain" description="O-methyltransferase dimerisation" evidence="7">
    <location>
        <begin position="12"/>
        <end position="94"/>
    </location>
</feature>
<dbReference type="Gene3D" id="3.40.50.150">
    <property type="entry name" value="Vaccinia Virus protein VP39"/>
    <property type="match status" value="1"/>
</dbReference>
<dbReference type="PIRSF" id="PIRSF005739">
    <property type="entry name" value="O-mtase"/>
    <property type="match status" value="1"/>
</dbReference>
<comment type="caution">
    <text evidence="8">The sequence shown here is derived from an EMBL/GenBank/DDBJ whole genome shotgun (WGS) entry which is preliminary data.</text>
</comment>
<dbReference type="OrthoDB" id="1606438at2759"/>
<keyword evidence="9" id="KW-1185">Reference proteome</keyword>
<dbReference type="EMBL" id="JABWDY010005144">
    <property type="protein sequence ID" value="KAF5204670.1"/>
    <property type="molecule type" value="Genomic_DNA"/>
</dbReference>
<evidence type="ECO:0000313" key="8">
    <source>
        <dbReference type="EMBL" id="KAF5204670.1"/>
    </source>
</evidence>
<organism evidence="8 9">
    <name type="scientific">Thalictrum thalictroides</name>
    <name type="common">Rue-anemone</name>
    <name type="synonym">Anemone thalictroides</name>
    <dbReference type="NCBI Taxonomy" id="46969"/>
    <lineage>
        <taxon>Eukaryota</taxon>
        <taxon>Viridiplantae</taxon>
        <taxon>Streptophyta</taxon>
        <taxon>Embryophyta</taxon>
        <taxon>Tracheophyta</taxon>
        <taxon>Spermatophyta</taxon>
        <taxon>Magnoliopsida</taxon>
        <taxon>Ranunculales</taxon>
        <taxon>Ranunculaceae</taxon>
        <taxon>Thalictroideae</taxon>
        <taxon>Thalictrum</taxon>
    </lineage>
</organism>
<evidence type="ECO:0000256" key="5">
    <source>
        <dbReference type="PIRSR" id="PIRSR005739-1"/>
    </source>
</evidence>
<reference evidence="8 9" key="1">
    <citation type="submission" date="2020-06" db="EMBL/GenBank/DDBJ databases">
        <title>Transcriptomic and genomic resources for Thalictrum thalictroides and T. hernandezii: Facilitating candidate gene discovery in an emerging model plant lineage.</title>
        <authorList>
            <person name="Arias T."/>
            <person name="Riano-Pachon D.M."/>
            <person name="Di Stilio V.S."/>
        </authorList>
    </citation>
    <scope>NUCLEOTIDE SEQUENCE [LARGE SCALE GENOMIC DNA]</scope>
    <source>
        <strain evidence="9">cv. WT478/WT964</strain>
        <tissue evidence="8">Leaves</tissue>
    </source>
</reference>
<keyword evidence="1 8" id="KW-0489">Methyltransferase</keyword>
<dbReference type="InterPro" id="IPR001077">
    <property type="entry name" value="COMT_C"/>
</dbReference>
<feature type="active site" description="Proton acceptor" evidence="5">
    <location>
        <position position="247"/>
    </location>
</feature>
<dbReference type="InterPro" id="IPR016461">
    <property type="entry name" value="COMT-like"/>
</dbReference>
<keyword evidence="3" id="KW-0949">S-adenosyl-L-methionine</keyword>
<protein>
    <submittedName>
        <fullName evidence="8">Acetylserotonin o-methyltransferase</fullName>
    </submittedName>
</protein>
<evidence type="ECO:0000259" key="7">
    <source>
        <dbReference type="Pfam" id="PF08100"/>
    </source>
</evidence>
<name>A0A7J6X7X7_THATH</name>
<dbReference type="InterPro" id="IPR036390">
    <property type="entry name" value="WH_DNA-bd_sf"/>
</dbReference>
<comment type="similarity">
    <text evidence="4">Belongs to the class I-like SAM-binding methyltransferase superfamily. Cation-independent O-methyltransferase family.</text>
</comment>
<dbReference type="Pfam" id="PF08100">
    <property type="entry name" value="Dimerisation"/>
    <property type="match status" value="1"/>
</dbReference>
<dbReference type="GO" id="GO:0008171">
    <property type="term" value="F:O-methyltransferase activity"/>
    <property type="evidence" value="ECO:0007669"/>
    <property type="project" value="InterPro"/>
</dbReference>
<evidence type="ECO:0000256" key="3">
    <source>
        <dbReference type="ARBA" id="ARBA00022691"/>
    </source>
</evidence>
<dbReference type="InterPro" id="IPR012967">
    <property type="entry name" value="COMT_dimerisation"/>
</dbReference>
<dbReference type="PANTHER" id="PTHR11746">
    <property type="entry name" value="O-METHYLTRANSFERASE"/>
    <property type="match status" value="1"/>
</dbReference>
<dbReference type="Proteomes" id="UP000554482">
    <property type="component" value="Unassembled WGS sequence"/>
</dbReference>
<dbReference type="FunFam" id="3.40.50.150:FF:000294">
    <property type="entry name" value="O-methyltransferase family protein"/>
    <property type="match status" value="1"/>
</dbReference>
<dbReference type="Gene3D" id="1.10.10.10">
    <property type="entry name" value="Winged helix-like DNA-binding domain superfamily/Winged helix DNA-binding domain"/>
    <property type="match status" value="1"/>
</dbReference>
<sequence length="342" mass="37899">MAELRDVEVSVWKYVFGFVEMAVVKCAVELEIFDVIENHGIPMTINELSAAFACSSLFLHRIVRFLVHQKLLKEKYNSDGIKSYDLTPLSHFFTRHGEHSMVDLLLSQSSPIMLAPWHYLSGRVRNGPPAFEAAHGENVWKYASKHPEHSELFSGAMACDARLSVPAIVDGCAGLFDGINTIVDVGGANGTALGMLVKAFPWIKGINFDLPHVLSVAPEINGVEHVCGDMFEAVPKAEAAFLKWILHDWGDDECVQILSKCREAVLDADKGMVIIVEAVINEDEDSKFKHVGLMIDMIMMAQTNNGKERTEEEWGSILTKAGFSRFTVKPIHAVQSVIIAYP</sequence>
<dbReference type="SUPFAM" id="SSF53335">
    <property type="entry name" value="S-adenosyl-L-methionine-dependent methyltransferases"/>
    <property type="match status" value="1"/>
</dbReference>
<evidence type="ECO:0000313" key="9">
    <source>
        <dbReference type="Proteomes" id="UP000554482"/>
    </source>
</evidence>
<dbReference type="GO" id="GO:0032259">
    <property type="term" value="P:methylation"/>
    <property type="evidence" value="ECO:0007669"/>
    <property type="project" value="UniProtKB-KW"/>
</dbReference>
<dbReference type="PROSITE" id="PS51683">
    <property type="entry name" value="SAM_OMT_II"/>
    <property type="match status" value="1"/>
</dbReference>
<dbReference type="InterPro" id="IPR029063">
    <property type="entry name" value="SAM-dependent_MTases_sf"/>
</dbReference>
<evidence type="ECO:0000256" key="4">
    <source>
        <dbReference type="ARBA" id="ARBA00038277"/>
    </source>
</evidence>
<keyword evidence="2 8" id="KW-0808">Transferase</keyword>
<dbReference type="GO" id="GO:0046983">
    <property type="term" value="F:protein dimerization activity"/>
    <property type="evidence" value="ECO:0007669"/>
    <property type="project" value="InterPro"/>
</dbReference>
<evidence type="ECO:0000256" key="2">
    <source>
        <dbReference type="ARBA" id="ARBA00022679"/>
    </source>
</evidence>
<dbReference type="SUPFAM" id="SSF46785">
    <property type="entry name" value="Winged helix' DNA-binding domain"/>
    <property type="match status" value="1"/>
</dbReference>
<evidence type="ECO:0000259" key="6">
    <source>
        <dbReference type="Pfam" id="PF00891"/>
    </source>
</evidence>
<proteinExistence type="inferred from homology"/>
<evidence type="ECO:0000256" key="1">
    <source>
        <dbReference type="ARBA" id="ARBA00022603"/>
    </source>
</evidence>
<dbReference type="InterPro" id="IPR036388">
    <property type="entry name" value="WH-like_DNA-bd_sf"/>
</dbReference>
<dbReference type="Pfam" id="PF00891">
    <property type="entry name" value="Methyltransf_2"/>
    <property type="match status" value="1"/>
</dbReference>
<accession>A0A7J6X7X7</accession>
<feature type="domain" description="O-methyltransferase C-terminal" evidence="6">
    <location>
        <begin position="117"/>
        <end position="324"/>
    </location>
</feature>
<gene>
    <name evidence="8" type="ORF">FRX31_005744</name>
</gene>